<dbReference type="RefSeq" id="WP_052146365.1">
    <property type="nucleotide sequence ID" value="NZ_JAVRFJ010000007.1"/>
</dbReference>
<proteinExistence type="predicted"/>
<gene>
    <name evidence="3" type="ORF">RM704_10505</name>
</gene>
<dbReference type="Proteomes" id="UP001180737">
    <property type="component" value="Unassembled WGS sequence"/>
</dbReference>
<protein>
    <submittedName>
        <fullName evidence="3">DUF2637 domain-containing protein</fullName>
    </submittedName>
</protein>
<feature type="compositionally biased region" description="Low complexity" evidence="1">
    <location>
        <begin position="1"/>
        <end position="19"/>
    </location>
</feature>
<keyword evidence="4" id="KW-1185">Reference proteome</keyword>
<organism evidence="3 4">
    <name type="scientific">Streptomyces gottesmaniae</name>
    <dbReference type="NCBI Taxonomy" id="3075518"/>
    <lineage>
        <taxon>Bacteria</taxon>
        <taxon>Bacillati</taxon>
        <taxon>Actinomycetota</taxon>
        <taxon>Actinomycetes</taxon>
        <taxon>Kitasatosporales</taxon>
        <taxon>Streptomycetaceae</taxon>
        <taxon>Streptomyces</taxon>
    </lineage>
</organism>
<keyword evidence="2" id="KW-0812">Transmembrane</keyword>
<sequence>MAELHPSAPTPAQTTPTPTRRLGGSVRVAWFIVLVMMLAAAAWSISAKLTAWGMDQELALGLSLMFDLAGLLCAQYARRAIERGTPAGLARLAVFAFVTVSGLLNWSHGKVVGGTVAGVGLASISFAVELLFELHRRDVRDEQRAARGLIAERMPHIPLLAWVMFPAQAWRTLRSAVRTRLATLDSVAAPVTTVTSVDRVVEQPVTPPVTPPDPPKAHLPVAPALPAAPVKRQPVVPAGTQLLPIVTPPVAQASAATPQPSAPSQYNDPRCSVIRPLYDAGTRPGTKAMRTAIISAGYPDLSDGFIRGTLRAEIEKHEPHLAALPPAPVAFTA</sequence>
<keyword evidence="2" id="KW-1133">Transmembrane helix</keyword>
<reference evidence="3" key="1">
    <citation type="submission" date="2024-05" db="EMBL/GenBank/DDBJ databases">
        <title>30 novel species of actinomycetes from the DSMZ collection.</title>
        <authorList>
            <person name="Nouioui I."/>
        </authorList>
    </citation>
    <scope>NUCLEOTIDE SEQUENCE</scope>
    <source>
        <strain evidence="3">DSM 3412</strain>
    </source>
</reference>
<evidence type="ECO:0000256" key="2">
    <source>
        <dbReference type="SAM" id="Phobius"/>
    </source>
</evidence>
<feature type="transmembrane region" description="Helical" evidence="2">
    <location>
        <begin position="58"/>
        <end position="77"/>
    </location>
</feature>
<evidence type="ECO:0000313" key="3">
    <source>
        <dbReference type="EMBL" id="MDT0567895.1"/>
    </source>
</evidence>
<comment type="caution">
    <text evidence="3">The sequence shown here is derived from an EMBL/GenBank/DDBJ whole genome shotgun (WGS) entry which is preliminary data.</text>
</comment>
<feature type="transmembrane region" description="Helical" evidence="2">
    <location>
        <begin position="28"/>
        <end position="46"/>
    </location>
</feature>
<feature type="transmembrane region" description="Helical" evidence="2">
    <location>
        <begin position="112"/>
        <end position="132"/>
    </location>
</feature>
<name>A0ABU2YU97_9ACTN</name>
<evidence type="ECO:0000256" key="1">
    <source>
        <dbReference type="SAM" id="MobiDB-lite"/>
    </source>
</evidence>
<feature type="transmembrane region" description="Helical" evidence="2">
    <location>
        <begin position="89"/>
        <end position="106"/>
    </location>
</feature>
<dbReference type="EMBL" id="JAVRFJ010000007">
    <property type="protein sequence ID" value="MDT0567895.1"/>
    <property type="molecule type" value="Genomic_DNA"/>
</dbReference>
<accession>A0ABU2YU97</accession>
<feature type="region of interest" description="Disordered" evidence="1">
    <location>
        <begin position="1"/>
        <end position="20"/>
    </location>
</feature>
<evidence type="ECO:0000313" key="4">
    <source>
        <dbReference type="Proteomes" id="UP001180737"/>
    </source>
</evidence>
<keyword evidence="2" id="KW-0472">Membrane</keyword>